<reference evidence="17" key="1">
    <citation type="submission" date="2017-01" db="EMBL/GenBank/DDBJ databases">
        <authorList>
            <person name="Varghese N."/>
            <person name="Submissions S."/>
        </authorList>
    </citation>
    <scope>NUCLEOTIDE SEQUENCE [LARGE SCALE GENOMIC DNA]</scope>
    <source>
        <strain evidence="17">DM9</strain>
    </source>
</reference>
<comment type="similarity">
    <text evidence="7 11">Belongs to the DEAD box helicase family.</text>
</comment>
<evidence type="ECO:0000259" key="15">
    <source>
        <dbReference type="PROSITE" id="PS51195"/>
    </source>
</evidence>
<protein>
    <recommendedName>
        <fullName evidence="9">DEAD-box ATP-dependent RNA helicase RhpA</fullName>
        <ecNumber evidence="1">3.6.4.13</ecNumber>
    </recommendedName>
</protein>
<evidence type="ECO:0000256" key="2">
    <source>
        <dbReference type="ARBA" id="ARBA00022490"/>
    </source>
</evidence>
<keyword evidence="3 11" id="KW-0547">Nucleotide-binding</keyword>
<keyword evidence="2" id="KW-0963">Cytoplasm</keyword>
<feature type="domain" description="Helicase C-terminal" evidence="14">
    <location>
        <begin position="217"/>
        <end position="382"/>
    </location>
</feature>
<evidence type="ECO:0000256" key="3">
    <source>
        <dbReference type="ARBA" id="ARBA00022741"/>
    </source>
</evidence>
<dbReference type="GO" id="GO:0009266">
    <property type="term" value="P:response to temperature stimulus"/>
    <property type="evidence" value="ECO:0007669"/>
    <property type="project" value="UniProtKB-ARBA"/>
</dbReference>
<dbReference type="PANTHER" id="PTHR47959">
    <property type="entry name" value="ATP-DEPENDENT RNA HELICASE RHLE-RELATED"/>
    <property type="match status" value="1"/>
</dbReference>
<dbReference type="GO" id="GO:0003724">
    <property type="term" value="F:RNA helicase activity"/>
    <property type="evidence" value="ECO:0007669"/>
    <property type="project" value="UniProtKB-EC"/>
</dbReference>
<keyword evidence="17" id="KW-1185">Reference proteome</keyword>
<dbReference type="GO" id="GO:0016787">
    <property type="term" value="F:hydrolase activity"/>
    <property type="evidence" value="ECO:0007669"/>
    <property type="project" value="UniProtKB-KW"/>
</dbReference>
<dbReference type="EMBL" id="FTNM01000003">
    <property type="protein sequence ID" value="SIR12032.1"/>
    <property type="molecule type" value="Genomic_DNA"/>
</dbReference>
<dbReference type="InterPro" id="IPR000629">
    <property type="entry name" value="RNA-helicase_DEAD-box_CS"/>
</dbReference>
<gene>
    <name evidence="16" type="ORF">SAMN05421545_2401</name>
</gene>
<dbReference type="PROSITE" id="PS00039">
    <property type="entry name" value="DEAD_ATP_HELICASE"/>
    <property type="match status" value="1"/>
</dbReference>
<evidence type="ECO:0000259" key="13">
    <source>
        <dbReference type="PROSITE" id="PS51192"/>
    </source>
</evidence>
<organism evidence="16 17">
    <name type="scientific">Pontibacter lucknowensis</name>
    <dbReference type="NCBI Taxonomy" id="1077936"/>
    <lineage>
        <taxon>Bacteria</taxon>
        <taxon>Pseudomonadati</taxon>
        <taxon>Bacteroidota</taxon>
        <taxon>Cytophagia</taxon>
        <taxon>Cytophagales</taxon>
        <taxon>Hymenobacteraceae</taxon>
        <taxon>Pontibacter</taxon>
    </lineage>
</organism>
<dbReference type="PROSITE" id="PS51195">
    <property type="entry name" value="Q_MOTIF"/>
    <property type="match status" value="1"/>
</dbReference>
<dbReference type="SMART" id="SM00490">
    <property type="entry name" value="HELICc"/>
    <property type="match status" value="1"/>
</dbReference>
<dbReference type="PANTHER" id="PTHR47959:SF13">
    <property type="entry name" value="ATP-DEPENDENT RNA HELICASE RHLE"/>
    <property type="match status" value="1"/>
</dbReference>
<sequence length="409" mass="44762">MTFKDLNLINPILQALEEEGYTQPTPIQTQAMPEVLQGRDLLATAQTGTGKTAAFALPVLQLLHGQAIPEPRVIRAVVLTPTRELASQVGDSFAAYGRYTGLKHLVVYGGVPYKVQTEALQAVIDILVATPGRLLDLLEQGFIDLQQVRLLVLDEADRMLDMGFLQDIRRVLQAIPEQRQTLFFSATMAPEVSKLAKKILTEPVSVEVSPISSSAVTIRQELYYVRKVNKTPLLLHLLQHAGIDRTLVFMRTKEGADKLAKELSAAGIAAEAIHADRAQRDRERVLESFKKYETKVLVATDVAARGIDVEELSHVINYELPFEPETYVHRIGRTGRAGAAGIAITFCGASETPLLIAIQNLTGKAIPVVDQHPYPLTAQDFMEAAASSSAKNDKRKGSGKGGKGKRGRR</sequence>
<dbReference type="InterPro" id="IPR014014">
    <property type="entry name" value="RNA_helicase_DEAD_Q_motif"/>
</dbReference>
<feature type="compositionally biased region" description="Basic residues" evidence="12">
    <location>
        <begin position="397"/>
        <end position="409"/>
    </location>
</feature>
<dbReference type="GO" id="GO:0005524">
    <property type="term" value="F:ATP binding"/>
    <property type="evidence" value="ECO:0007669"/>
    <property type="project" value="UniProtKB-KW"/>
</dbReference>
<dbReference type="PROSITE" id="PS51192">
    <property type="entry name" value="HELICASE_ATP_BIND_1"/>
    <property type="match status" value="1"/>
</dbReference>
<evidence type="ECO:0000256" key="5">
    <source>
        <dbReference type="ARBA" id="ARBA00022806"/>
    </source>
</evidence>
<dbReference type="InterPro" id="IPR027417">
    <property type="entry name" value="P-loop_NTPase"/>
</dbReference>
<dbReference type="CDD" id="cd18787">
    <property type="entry name" value="SF2_C_DEAD"/>
    <property type="match status" value="1"/>
</dbReference>
<dbReference type="FunFam" id="3.40.50.300:FF:000108">
    <property type="entry name" value="ATP-dependent RNA helicase RhlE"/>
    <property type="match status" value="1"/>
</dbReference>
<keyword evidence="6 11" id="KW-0067">ATP-binding</keyword>
<dbReference type="EC" id="3.6.4.13" evidence="1"/>
<dbReference type="PROSITE" id="PS51194">
    <property type="entry name" value="HELICASE_CTER"/>
    <property type="match status" value="1"/>
</dbReference>
<dbReference type="CDD" id="cd00268">
    <property type="entry name" value="DEADc"/>
    <property type="match status" value="1"/>
</dbReference>
<dbReference type="STRING" id="1077936.SAMN05421545_2401"/>
<evidence type="ECO:0000259" key="14">
    <source>
        <dbReference type="PROSITE" id="PS51194"/>
    </source>
</evidence>
<dbReference type="OrthoDB" id="974172at2"/>
<dbReference type="GO" id="GO:0003676">
    <property type="term" value="F:nucleic acid binding"/>
    <property type="evidence" value="ECO:0007669"/>
    <property type="project" value="InterPro"/>
</dbReference>
<feature type="short sequence motif" description="Q motif" evidence="10">
    <location>
        <begin position="1"/>
        <end position="29"/>
    </location>
</feature>
<evidence type="ECO:0000256" key="6">
    <source>
        <dbReference type="ARBA" id="ARBA00022840"/>
    </source>
</evidence>
<dbReference type="AlphaFoldDB" id="A0A1N6YBN0"/>
<evidence type="ECO:0000313" key="17">
    <source>
        <dbReference type="Proteomes" id="UP000185924"/>
    </source>
</evidence>
<dbReference type="GO" id="GO:0042255">
    <property type="term" value="P:ribosome assembly"/>
    <property type="evidence" value="ECO:0007669"/>
    <property type="project" value="UniProtKB-ARBA"/>
</dbReference>
<dbReference type="Gene3D" id="3.40.50.300">
    <property type="entry name" value="P-loop containing nucleotide triphosphate hydrolases"/>
    <property type="match status" value="2"/>
</dbReference>
<evidence type="ECO:0000256" key="11">
    <source>
        <dbReference type="RuleBase" id="RU000492"/>
    </source>
</evidence>
<dbReference type="InterPro" id="IPR044742">
    <property type="entry name" value="DEAD/DEAH_RhlB"/>
</dbReference>
<evidence type="ECO:0000313" key="16">
    <source>
        <dbReference type="EMBL" id="SIR12032.1"/>
    </source>
</evidence>
<dbReference type="InterPro" id="IPR011545">
    <property type="entry name" value="DEAD/DEAH_box_helicase_dom"/>
</dbReference>
<feature type="region of interest" description="Disordered" evidence="12">
    <location>
        <begin position="385"/>
        <end position="409"/>
    </location>
</feature>
<evidence type="ECO:0000256" key="4">
    <source>
        <dbReference type="ARBA" id="ARBA00022801"/>
    </source>
</evidence>
<evidence type="ECO:0000256" key="8">
    <source>
        <dbReference type="ARBA" id="ARBA00047984"/>
    </source>
</evidence>
<dbReference type="SUPFAM" id="SSF52540">
    <property type="entry name" value="P-loop containing nucleoside triphosphate hydrolases"/>
    <property type="match status" value="1"/>
</dbReference>
<evidence type="ECO:0000256" key="1">
    <source>
        <dbReference type="ARBA" id="ARBA00012552"/>
    </source>
</evidence>
<proteinExistence type="inferred from homology"/>
<evidence type="ECO:0000256" key="10">
    <source>
        <dbReference type="PROSITE-ProRule" id="PRU00552"/>
    </source>
</evidence>
<dbReference type="RefSeq" id="WP_076422287.1">
    <property type="nucleotide sequence ID" value="NZ_FTNM01000003.1"/>
</dbReference>
<comment type="catalytic activity">
    <reaction evidence="8">
        <text>ATP + H2O = ADP + phosphate + H(+)</text>
        <dbReference type="Rhea" id="RHEA:13065"/>
        <dbReference type="ChEBI" id="CHEBI:15377"/>
        <dbReference type="ChEBI" id="CHEBI:15378"/>
        <dbReference type="ChEBI" id="CHEBI:30616"/>
        <dbReference type="ChEBI" id="CHEBI:43474"/>
        <dbReference type="ChEBI" id="CHEBI:456216"/>
        <dbReference type="EC" id="3.6.4.13"/>
    </reaction>
</comment>
<accession>A0A1N6YBN0</accession>
<dbReference type="SMART" id="SM00487">
    <property type="entry name" value="DEXDc"/>
    <property type="match status" value="1"/>
</dbReference>
<keyword evidence="5 11" id="KW-0347">Helicase</keyword>
<evidence type="ECO:0000256" key="9">
    <source>
        <dbReference type="ARBA" id="ARBA00074363"/>
    </source>
</evidence>
<dbReference type="GO" id="GO:0005829">
    <property type="term" value="C:cytosol"/>
    <property type="evidence" value="ECO:0007669"/>
    <property type="project" value="TreeGrafter"/>
</dbReference>
<evidence type="ECO:0000256" key="7">
    <source>
        <dbReference type="ARBA" id="ARBA00038437"/>
    </source>
</evidence>
<dbReference type="Pfam" id="PF00271">
    <property type="entry name" value="Helicase_C"/>
    <property type="match status" value="1"/>
</dbReference>
<dbReference type="Pfam" id="PF00270">
    <property type="entry name" value="DEAD"/>
    <property type="match status" value="1"/>
</dbReference>
<name>A0A1N6YBN0_9BACT</name>
<feature type="domain" description="Helicase ATP-binding" evidence="13">
    <location>
        <begin position="32"/>
        <end position="206"/>
    </location>
</feature>
<keyword evidence="4 11" id="KW-0378">Hydrolase</keyword>
<feature type="domain" description="DEAD-box RNA helicase Q" evidence="15">
    <location>
        <begin position="1"/>
        <end position="29"/>
    </location>
</feature>
<dbReference type="Proteomes" id="UP000185924">
    <property type="component" value="Unassembled WGS sequence"/>
</dbReference>
<evidence type="ECO:0000256" key="12">
    <source>
        <dbReference type="SAM" id="MobiDB-lite"/>
    </source>
</evidence>
<dbReference type="InterPro" id="IPR050079">
    <property type="entry name" value="DEAD_box_RNA_helicase"/>
</dbReference>
<dbReference type="InterPro" id="IPR014001">
    <property type="entry name" value="Helicase_ATP-bd"/>
</dbReference>
<dbReference type="InterPro" id="IPR001650">
    <property type="entry name" value="Helicase_C-like"/>
</dbReference>